<protein>
    <submittedName>
        <fullName evidence="2">Uncharacterized protein</fullName>
    </submittedName>
</protein>
<dbReference type="EMBL" id="QGKX02001290">
    <property type="protein sequence ID" value="KAF3538445.1"/>
    <property type="molecule type" value="Genomic_DNA"/>
</dbReference>
<comment type="caution">
    <text evidence="2">The sequence shown here is derived from an EMBL/GenBank/DDBJ whole genome shotgun (WGS) entry which is preliminary data.</text>
</comment>
<gene>
    <name evidence="2" type="ORF">F2Q69_00018218</name>
</gene>
<name>A0A8S9Q3V7_BRACR</name>
<feature type="region of interest" description="Disordered" evidence="1">
    <location>
        <begin position="1"/>
        <end position="52"/>
    </location>
</feature>
<organism evidence="2 3">
    <name type="scientific">Brassica cretica</name>
    <name type="common">Mustard</name>
    <dbReference type="NCBI Taxonomy" id="69181"/>
    <lineage>
        <taxon>Eukaryota</taxon>
        <taxon>Viridiplantae</taxon>
        <taxon>Streptophyta</taxon>
        <taxon>Embryophyta</taxon>
        <taxon>Tracheophyta</taxon>
        <taxon>Spermatophyta</taxon>
        <taxon>Magnoliopsida</taxon>
        <taxon>eudicotyledons</taxon>
        <taxon>Gunneridae</taxon>
        <taxon>Pentapetalae</taxon>
        <taxon>rosids</taxon>
        <taxon>malvids</taxon>
        <taxon>Brassicales</taxon>
        <taxon>Brassicaceae</taxon>
        <taxon>Brassiceae</taxon>
        <taxon>Brassica</taxon>
    </lineage>
</organism>
<sequence>MVDAEDSSASDDIKTAMSSETPDLSTVTSLTDPDISRMPTETVNHSSMKAPRKEINQVRFQF</sequence>
<proteinExistence type="predicted"/>
<accession>A0A8S9Q3V7</accession>
<evidence type="ECO:0000256" key="1">
    <source>
        <dbReference type="SAM" id="MobiDB-lite"/>
    </source>
</evidence>
<evidence type="ECO:0000313" key="3">
    <source>
        <dbReference type="Proteomes" id="UP000712600"/>
    </source>
</evidence>
<feature type="compositionally biased region" description="Polar residues" evidence="1">
    <location>
        <begin position="16"/>
        <end position="31"/>
    </location>
</feature>
<dbReference type="Proteomes" id="UP000712600">
    <property type="component" value="Unassembled WGS sequence"/>
</dbReference>
<dbReference type="AlphaFoldDB" id="A0A8S9Q3V7"/>
<evidence type="ECO:0000313" key="2">
    <source>
        <dbReference type="EMBL" id="KAF3538445.1"/>
    </source>
</evidence>
<reference evidence="2" key="1">
    <citation type="submission" date="2019-12" db="EMBL/GenBank/DDBJ databases">
        <title>Genome sequencing and annotation of Brassica cretica.</title>
        <authorList>
            <person name="Studholme D.J."/>
            <person name="Sarris P."/>
        </authorList>
    </citation>
    <scope>NUCLEOTIDE SEQUENCE</scope>
    <source>
        <strain evidence="2">PFS-109/04</strain>
        <tissue evidence="2">Leaf</tissue>
    </source>
</reference>